<evidence type="ECO:0000313" key="1">
    <source>
        <dbReference type="EMBL" id="KAK7040248.1"/>
    </source>
</evidence>
<accession>A0AAW0CNB1</accession>
<name>A0AAW0CNB1_9AGAR</name>
<keyword evidence="2" id="KW-1185">Reference proteome</keyword>
<gene>
    <name evidence="1" type="ORF">VNI00_009714</name>
</gene>
<evidence type="ECO:0000313" key="2">
    <source>
        <dbReference type="Proteomes" id="UP001383192"/>
    </source>
</evidence>
<dbReference type="EMBL" id="JAYKXP010000037">
    <property type="protein sequence ID" value="KAK7040248.1"/>
    <property type="molecule type" value="Genomic_DNA"/>
</dbReference>
<organism evidence="1 2">
    <name type="scientific">Paramarasmius palmivorus</name>
    <dbReference type="NCBI Taxonomy" id="297713"/>
    <lineage>
        <taxon>Eukaryota</taxon>
        <taxon>Fungi</taxon>
        <taxon>Dikarya</taxon>
        <taxon>Basidiomycota</taxon>
        <taxon>Agaricomycotina</taxon>
        <taxon>Agaricomycetes</taxon>
        <taxon>Agaricomycetidae</taxon>
        <taxon>Agaricales</taxon>
        <taxon>Marasmiineae</taxon>
        <taxon>Marasmiaceae</taxon>
        <taxon>Paramarasmius</taxon>
    </lineage>
</organism>
<proteinExistence type="predicted"/>
<dbReference type="AlphaFoldDB" id="A0AAW0CNB1"/>
<comment type="caution">
    <text evidence="1">The sequence shown here is derived from an EMBL/GenBank/DDBJ whole genome shotgun (WGS) entry which is preliminary data.</text>
</comment>
<reference evidence="1 2" key="1">
    <citation type="submission" date="2024-01" db="EMBL/GenBank/DDBJ databases">
        <title>A draft genome for a cacao thread blight-causing isolate of Paramarasmius palmivorus.</title>
        <authorList>
            <person name="Baruah I.K."/>
            <person name="Bukari Y."/>
            <person name="Amoako-Attah I."/>
            <person name="Meinhardt L.W."/>
            <person name="Bailey B.A."/>
            <person name="Cohen S.P."/>
        </authorList>
    </citation>
    <scope>NUCLEOTIDE SEQUENCE [LARGE SCALE GENOMIC DNA]</scope>
    <source>
        <strain evidence="1 2">GH-12</strain>
    </source>
</reference>
<protein>
    <submittedName>
        <fullName evidence="1">Uncharacterized protein</fullName>
    </submittedName>
</protein>
<sequence length="234" mass="25849">MSGASMEFSWVGTALYVYGSATAASYMMSIDGVDVYEAIAATVPLGGLLMIDGTQVEFEHAVLTVGVAYQRNSSQTHRMVFAVTKLTDGDERQNDKFFTFSQAPSGKGCIRWTVEGLTGMVYPASGFPKPVPRQMITSCPRSSLKFKVNQTSAFFIYGAVNHDHQWKTVTLRPGLDGELSKTTRYNDFSTILDYRQILHWESGLKFDQEYEVDIVIEGGFGGIEIFELLGDNTG</sequence>
<dbReference type="Proteomes" id="UP001383192">
    <property type="component" value="Unassembled WGS sequence"/>
</dbReference>